<organism evidence="2 3">
    <name type="scientific">Rhynchophorus ferrugineus</name>
    <name type="common">Red palm weevil</name>
    <name type="synonym">Curculio ferrugineus</name>
    <dbReference type="NCBI Taxonomy" id="354439"/>
    <lineage>
        <taxon>Eukaryota</taxon>
        <taxon>Metazoa</taxon>
        <taxon>Ecdysozoa</taxon>
        <taxon>Arthropoda</taxon>
        <taxon>Hexapoda</taxon>
        <taxon>Insecta</taxon>
        <taxon>Pterygota</taxon>
        <taxon>Neoptera</taxon>
        <taxon>Endopterygota</taxon>
        <taxon>Coleoptera</taxon>
        <taxon>Polyphaga</taxon>
        <taxon>Cucujiformia</taxon>
        <taxon>Curculionidae</taxon>
        <taxon>Dryophthorinae</taxon>
        <taxon>Rhynchophorus</taxon>
    </lineage>
</organism>
<dbReference type="AlphaFoldDB" id="A0A834MF16"/>
<evidence type="ECO:0000256" key="1">
    <source>
        <dbReference type="SAM" id="MobiDB-lite"/>
    </source>
</evidence>
<feature type="region of interest" description="Disordered" evidence="1">
    <location>
        <begin position="1"/>
        <end position="26"/>
    </location>
</feature>
<gene>
    <name evidence="2" type="ORF">GWI33_011038</name>
</gene>
<protein>
    <submittedName>
        <fullName evidence="2">Uncharacterized protein</fullName>
    </submittedName>
</protein>
<dbReference type="EMBL" id="JAACXV010008565">
    <property type="protein sequence ID" value="KAF7275984.1"/>
    <property type="molecule type" value="Genomic_DNA"/>
</dbReference>
<evidence type="ECO:0000313" key="3">
    <source>
        <dbReference type="Proteomes" id="UP000625711"/>
    </source>
</evidence>
<keyword evidence="3" id="KW-1185">Reference proteome</keyword>
<evidence type="ECO:0000313" key="2">
    <source>
        <dbReference type="EMBL" id="KAF7275984.1"/>
    </source>
</evidence>
<dbReference type="Proteomes" id="UP000625711">
    <property type="component" value="Unassembled WGS sequence"/>
</dbReference>
<reference evidence="2" key="1">
    <citation type="submission" date="2020-08" db="EMBL/GenBank/DDBJ databases">
        <title>Genome sequencing and assembly of the red palm weevil Rhynchophorus ferrugineus.</title>
        <authorList>
            <person name="Dias G.B."/>
            <person name="Bergman C.M."/>
            <person name="Manee M."/>
        </authorList>
    </citation>
    <scope>NUCLEOTIDE SEQUENCE</scope>
    <source>
        <strain evidence="2">AA-2017</strain>
        <tissue evidence="2">Whole larva</tissue>
    </source>
</reference>
<accession>A0A834MF16</accession>
<comment type="caution">
    <text evidence="2">The sequence shown here is derived from an EMBL/GenBank/DDBJ whole genome shotgun (WGS) entry which is preliminary data.</text>
</comment>
<sequence>MAFKLSEEIDDDDNDGGGGGEDEVGLFRRGTWGRLSAGNRRRASRDRGRKPLEGLRRVITICTPTIIDEELCSFVGWMRVRHSFLGCAAL</sequence>
<name>A0A834MF16_RHYFE</name>
<proteinExistence type="predicted"/>
<feature type="compositionally biased region" description="Acidic residues" evidence="1">
    <location>
        <begin position="8"/>
        <end position="24"/>
    </location>
</feature>